<dbReference type="InterPro" id="IPR000305">
    <property type="entry name" value="GIY-YIG_endonuc"/>
</dbReference>
<gene>
    <name evidence="2" type="ORF">MGWOODY_Smn2365</name>
</gene>
<dbReference type="PANTHER" id="PTHR34477">
    <property type="entry name" value="UPF0213 PROTEIN YHBQ"/>
    <property type="match status" value="1"/>
</dbReference>
<reference evidence="2" key="1">
    <citation type="submission" date="2015-10" db="EMBL/GenBank/DDBJ databases">
        <authorList>
            <person name="Gilbert D.G."/>
        </authorList>
    </citation>
    <scope>NUCLEOTIDE SEQUENCE</scope>
</reference>
<dbReference type="PANTHER" id="PTHR34477:SF5">
    <property type="entry name" value="BSL5627 PROTEIN"/>
    <property type="match status" value="1"/>
</dbReference>
<accession>A0A170PQA4</accession>
<dbReference type="Pfam" id="PF01541">
    <property type="entry name" value="GIY-YIG"/>
    <property type="match status" value="1"/>
</dbReference>
<name>A0A170PQA4_9ZZZZ</name>
<organism evidence="2">
    <name type="scientific">hydrothermal vent metagenome</name>
    <dbReference type="NCBI Taxonomy" id="652676"/>
    <lineage>
        <taxon>unclassified sequences</taxon>
        <taxon>metagenomes</taxon>
        <taxon>ecological metagenomes</taxon>
    </lineage>
</organism>
<proteinExistence type="predicted"/>
<dbReference type="InterPro" id="IPR035901">
    <property type="entry name" value="GIY-YIG_endonuc_sf"/>
</dbReference>
<feature type="domain" description="GIY-YIG" evidence="1">
    <location>
        <begin position="26"/>
        <end position="103"/>
    </location>
</feature>
<dbReference type="CDD" id="cd10448">
    <property type="entry name" value="GIY-YIG_unchar_3"/>
    <property type="match status" value="1"/>
</dbReference>
<dbReference type="PROSITE" id="PS50164">
    <property type="entry name" value="GIY_YIG"/>
    <property type="match status" value="1"/>
</dbReference>
<dbReference type="Gene3D" id="3.40.1440.10">
    <property type="entry name" value="GIY-YIG endonuclease"/>
    <property type="match status" value="1"/>
</dbReference>
<protein>
    <recommendedName>
        <fullName evidence="1">GIY-YIG domain-containing protein</fullName>
    </recommendedName>
</protein>
<dbReference type="EMBL" id="CZQE01000397">
    <property type="protein sequence ID" value="CUS46806.1"/>
    <property type="molecule type" value="Genomic_DNA"/>
</dbReference>
<dbReference type="InterPro" id="IPR050190">
    <property type="entry name" value="UPF0213_domain"/>
</dbReference>
<dbReference type="AlphaFoldDB" id="A0A170PQA4"/>
<dbReference type="SUPFAM" id="SSF82771">
    <property type="entry name" value="GIY-YIG endonuclease"/>
    <property type="match status" value="1"/>
</dbReference>
<sequence>MRIAKSVMPDLFRHPRFGTLDGMREREPCVYILASSFNGRLYTGVTSNLIGRIMQHRDGTFDGFTRRYDIKRLVWYEVGDTMEAAITTEKRIKGWRRDWKKNLIERDNPRWDDLAIALGLEPLS</sequence>
<evidence type="ECO:0000259" key="1">
    <source>
        <dbReference type="PROSITE" id="PS50164"/>
    </source>
</evidence>
<evidence type="ECO:0000313" key="2">
    <source>
        <dbReference type="EMBL" id="CUS46806.1"/>
    </source>
</evidence>